<comment type="cofactor">
    <cofactor evidence="6">
        <name>[2Fe-2S] cluster</name>
        <dbReference type="ChEBI" id="CHEBI:190135"/>
    </cofactor>
</comment>
<dbReference type="EC" id="1.12.1.3" evidence="8"/>
<dbReference type="GO" id="GO:0050583">
    <property type="term" value="F:hydrogen dehydrogenase (NADP+) activity"/>
    <property type="evidence" value="ECO:0007669"/>
    <property type="project" value="UniProtKB-EC"/>
</dbReference>
<keyword evidence="4 7" id="KW-0408">Iron</keyword>
<protein>
    <submittedName>
        <fullName evidence="8">NADP-reducing hydrogenase subunit HndA</fullName>
        <ecNumber evidence="8">1.12.1.3</ecNumber>
    </submittedName>
</protein>
<proteinExistence type="inferred from homology"/>
<dbReference type="AlphaFoldDB" id="A0A0P1FK36"/>
<evidence type="ECO:0000313" key="9">
    <source>
        <dbReference type="Proteomes" id="UP000051587"/>
    </source>
</evidence>
<keyword evidence="8" id="KW-0560">Oxidoreductase</keyword>
<dbReference type="GO" id="GO:0051537">
    <property type="term" value="F:2 iron, 2 sulfur cluster binding"/>
    <property type="evidence" value="ECO:0007669"/>
    <property type="project" value="UniProtKB-KW"/>
</dbReference>
<dbReference type="PANTHER" id="PTHR43342:SF1">
    <property type="entry name" value="BIFURCATING [FEFE] HYDROGENASE GAMMA SUBUNIT"/>
    <property type="match status" value="1"/>
</dbReference>
<dbReference type="SUPFAM" id="SSF52833">
    <property type="entry name" value="Thioredoxin-like"/>
    <property type="match status" value="1"/>
</dbReference>
<evidence type="ECO:0000256" key="3">
    <source>
        <dbReference type="ARBA" id="ARBA00022723"/>
    </source>
</evidence>
<dbReference type="InterPro" id="IPR002023">
    <property type="entry name" value="NuoE-like"/>
</dbReference>
<gene>
    <name evidence="8" type="primary">hndA</name>
    <name evidence="8" type="ORF">TG4357_03440</name>
</gene>
<reference evidence="8 9" key="1">
    <citation type="submission" date="2015-09" db="EMBL/GenBank/DDBJ databases">
        <authorList>
            <consortium name="Swine Surveillance"/>
        </authorList>
    </citation>
    <scope>NUCLEOTIDE SEQUENCE [LARGE SCALE GENOMIC DNA]</scope>
    <source>
        <strain evidence="8 9">CECT 4357</strain>
    </source>
</reference>
<dbReference type="GO" id="GO:0046872">
    <property type="term" value="F:metal ion binding"/>
    <property type="evidence" value="ECO:0007669"/>
    <property type="project" value="UniProtKB-KW"/>
</dbReference>
<sequence>MPHASLADTQLDRLQEILARHDGLEGPLLPILHAIQTEFGYIPAACIPVIADHLNIGRAEVHGVVSFYHDFRDAPAGRHVVKICRAEACQAVGAKALAEIALAKLGLEWHGTTPNGAVTIKPVYCLGLCACGPAAMVDDKVVGRVDAAKLNRILTEAGA</sequence>
<feature type="binding site" evidence="7">
    <location>
        <position position="129"/>
    </location>
    <ligand>
        <name>[2Fe-2S] cluster</name>
        <dbReference type="ChEBI" id="CHEBI:190135"/>
    </ligand>
</feature>
<dbReference type="Gene3D" id="3.40.30.10">
    <property type="entry name" value="Glutaredoxin"/>
    <property type="match status" value="1"/>
</dbReference>
<dbReference type="InterPro" id="IPR041921">
    <property type="entry name" value="NuoE_N"/>
</dbReference>
<dbReference type="Proteomes" id="UP000051587">
    <property type="component" value="Unassembled WGS sequence"/>
</dbReference>
<feature type="binding site" evidence="7">
    <location>
        <position position="89"/>
    </location>
    <ligand>
        <name>[2Fe-2S] cluster</name>
        <dbReference type="ChEBI" id="CHEBI:190135"/>
    </ligand>
</feature>
<dbReference type="STRING" id="53501.SAMN04488043_104311"/>
<dbReference type="InterPro" id="IPR036249">
    <property type="entry name" value="Thioredoxin-like_sf"/>
</dbReference>
<name>A0A0P1FK36_THAGE</name>
<evidence type="ECO:0000256" key="7">
    <source>
        <dbReference type="PIRSR" id="PIRSR000216-1"/>
    </source>
</evidence>
<evidence type="ECO:0000256" key="4">
    <source>
        <dbReference type="ARBA" id="ARBA00023004"/>
    </source>
</evidence>
<comment type="cofactor">
    <cofactor evidence="7">
        <name>[2Fe-2S] cluster</name>
        <dbReference type="ChEBI" id="CHEBI:190135"/>
    </cofactor>
    <text evidence="7">Binds 1 [2Fe-2S] cluster.</text>
</comment>
<comment type="similarity">
    <text evidence="1">Belongs to the complex I 24 kDa subunit family.</text>
</comment>
<dbReference type="Gene3D" id="1.10.10.1590">
    <property type="entry name" value="NADH-quinone oxidoreductase subunit E"/>
    <property type="match status" value="1"/>
</dbReference>
<evidence type="ECO:0000256" key="5">
    <source>
        <dbReference type="ARBA" id="ARBA00023014"/>
    </source>
</evidence>
<dbReference type="EMBL" id="CYSA01000027">
    <property type="protein sequence ID" value="CUH68192.1"/>
    <property type="molecule type" value="Genomic_DNA"/>
</dbReference>
<dbReference type="PANTHER" id="PTHR43342">
    <property type="entry name" value="NADH-QUINONE OXIDOREDUCTASE, E SUBUNIT"/>
    <property type="match status" value="1"/>
</dbReference>
<dbReference type="Pfam" id="PF01257">
    <property type="entry name" value="2Fe-2S_thioredx"/>
    <property type="match status" value="1"/>
</dbReference>
<accession>A0A0P1FK36</accession>
<dbReference type="NCBIfam" id="NF004638">
    <property type="entry name" value="PRK05988.1"/>
    <property type="match status" value="1"/>
</dbReference>
<dbReference type="RefSeq" id="WP_082644181.1">
    <property type="nucleotide sequence ID" value="NZ_CP051181.1"/>
</dbReference>
<dbReference type="InterPro" id="IPR028431">
    <property type="entry name" value="NADP_DH_HndA-like"/>
</dbReference>
<keyword evidence="2 7" id="KW-0001">2Fe-2S</keyword>
<evidence type="ECO:0000256" key="2">
    <source>
        <dbReference type="ARBA" id="ARBA00022714"/>
    </source>
</evidence>
<keyword evidence="5 7" id="KW-0411">Iron-sulfur</keyword>
<keyword evidence="9" id="KW-1185">Reference proteome</keyword>
<feature type="binding site" evidence="7">
    <location>
        <position position="84"/>
    </location>
    <ligand>
        <name>[2Fe-2S] cluster</name>
        <dbReference type="ChEBI" id="CHEBI:190135"/>
    </ligand>
</feature>
<dbReference type="CDD" id="cd03081">
    <property type="entry name" value="TRX_Fd_NuoE_FDH_gamma"/>
    <property type="match status" value="1"/>
</dbReference>
<evidence type="ECO:0000256" key="1">
    <source>
        <dbReference type="ARBA" id="ARBA00010643"/>
    </source>
</evidence>
<dbReference type="PIRSF" id="PIRSF000216">
    <property type="entry name" value="NADH_DH_24kDa"/>
    <property type="match status" value="1"/>
</dbReference>
<feature type="binding site" evidence="7">
    <location>
        <position position="125"/>
    </location>
    <ligand>
        <name>[2Fe-2S] cluster</name>
        <dbReference type="ChEBI" id="CHEBI:190135"/>
    </ligand>
</feature>
<keyword evidence="3 7" id="KW-0479">Metal-binding</keyword>
<evidence type="ECO:0000256" key="6">
    <source>
        <dbReference type="ARBA" id="ARBA00034078"/>
    </source>
</evidence>
<evidence type="ECO:0000313" key="8">
    <source>
        <dbReference type="EMBL" id="CUH68192.1"/>
    </source>
</evidence>
<organism evidence="8 9">
    <name type="scientific">Thalassovita gelatinovora</name>
    <name type="common">Thalassobius gelatinovorus</name>
    <dbReference type="NCBI Taxonomy" id="53501"/>
    <lineage>
        <taxon>Bacteria</taxon>
        <taxon>Pseudomonadati</taxon>
        <taxon>Pseudomonadota</taxon>
        <taxon>Alphaproteobacteria</taxon>
        <taxon>Rhodobacterales</taxon>
        <taxon>Roseobacteraceae</taxon>
        <taxon>Thalassovita</taxon>
    </lineage>
</organism>